<feature type="compositionally biased region" description="Basic and acidic residues" evidence="4">
    <location>
        <begin position="87"/>
        <end position="104"/>
    </location>
</feature>
<evidence type="ECO:0000313" key="6">
    <source>
        <dbReference type="Proteomes" id="UP001219567"/>
    </source>
</evidence>
<dbReference type="EMBL" id="CP119943">
    <property type="protein sequence ID" value="WFC98255.1"/>
    <property type="molecule type" value="Genomic_DNA"/>
</dbReference>
<evidence type="ECO:0000313" key="5">
    <source>
        <dbReference type="EMBL" id="WFC98255.1"/>
    </source>
</evidence>
<dbReference type="Proteomes" id="UP001219567">
    <property type="component" value="Chromosome 1"/>
</dbReference>
<dbReference type="InterPro" id="IPR019148">
    <property type="entry name" value="Nuclear_protein_DGCR14_ESS-2"/>
</dbReference>
<feature type="compositionally biased region" description="Polar residues" evidence="4">
    <location>
        <begin position="393"/>
        <end position="428"/>
    </location>
</feature>
<comment type="subcellular location">
    <subcellularLocation>
        <location evidence="1">Nucleus</location>
    </subcellularLocation>
</comment>
<feature type="region of interest" description="Disordered" evidence="4">
    <location>
        <begin position="222"/>
        <end position="268"/>
    </location>
</feature>
<evidence type="ECO:0000256" key="2">
    <source>
        <dbReference type="ARBA" id="ARBA00009072"/>
    </source>
</evidence>
<dbReference type="Pfam" id="PF09751">
    <property type="entry name" value="Es2"/>
    <property type="match status" value="1"/>
</dbReference>
<organism evidence="5 6">
    <name type="scientific">Malassezia yamatoensis</name>
    <dbReference type="NCBI Taxonomy" id="253288"/>
    <lineage>
        <taxon>Eukaryota</taxon>
        <taxon>Fungi</taxon>
        <taxon>Dikarya</taxon>
        <taxon>Basidiomycota</taxon>
        <taxon>Ustilaginomycotina</taxon>
        <taxon>Malasseziomycetes</taxon>
        <taxon>Malasseziales</taxon>
        <taxon>Malasseziaceae</taxon>
        <taxon>Malassezia</taxon>
    </lineage>
</organism>
<accession>A0AAJ5YS78</accession>
<keyword evidence="3" id="KW-0539">Nucleus</keyword>
<sequence length="503" mass="55436">MATDRAIEHVAQSITKGAVIVPPKPGERSLRRQIVLEEDSYTSGLSRIIQRDFFPDLPRIRAENAYLEALEAGDPDQIQNTARRLVHEEERSGVLEETTRRGDAGEPVTPLDVPTTPTPSTPMGMQTPISSTRGGSLFSDTPRSTLNDMRKNHDLDNVRVNMSLDEYQAKYTSEDNASFAQLMQVARDQRRARHQWAYNAEEALKITGTSPQRAIEANPSRNQLAIEPTKDLASPNDDNTNRSISSSSQAIVKLPDEKSEMPPPSRQGTWAFKTRNSFMFAPDEDQDTLSQRTSSLQHTKPPAFGEYAPRVRHANTRLGPDIPTPASAPSTPSSSVIDAAIRGEDQILQSPGVAGYHFVDDETPSRPETLGERRMQQLMTWGTLVATPRKLNTPSVAATPSTKSNSAISTPATDSSSYIVKTPASTRKTLTRHRDHRHPDLSPAARKLLHRTGGRRGGLYGNATPMQSPYTQREATARSQRVGEQRWTPAPSPSATPNARRNS</sequence>
<dbReference type="PANTHER" id="PTHR12940">
    <property type="entry name" value="ES-2 PROTEIN - RELATED"/>
    <property type="match status" value="1"/>
</dbReference>
<gene>
    <name evidence="5" type="ORF">MYAM1_000980</name>
</gene>
<feature type="compositionally biased region" description="Polar residues" evidence="4">
    <location>
        <begin position="236"/>
        <end position="250"/>
    </location>
</feature>
<feature type="region of interest" description="Disordered" evidence="4">
    <location>
        <begin position="87"/>
        <end position="149"/>
    </location>
</feature>
<dbReference type="GO" id="GO:0071013">
    <property type="term" value="C:catalytic step 2 spliceosome"/>
    <property type="evidence" value="ECO:0007669"/>
    <property type="project" value="TreeGrafter"/>
</dbReference>
<evidence type="ECO:0000256" key="4">
    <source>
        <dbReference type="SAM" id="MobiDB-lite"/>
    </source>
</evidence>
<dbReference type="AlphaFoldDB" id="A0AAJ5YS78"/>
<keyword evidence="6" id="KW-1185">Reference proteome</keyword>
<feature type="compositionally biased region" description="Polar residues" evidence="4">
    <location>
        <begin position="464"/>
        <end position="479"/>
    </location>
</feature>
<name>A0AAJ5YS78_9BASI</name>
<dbReference type="PANTHER" id="PTHR12940:SF0">
    <property type="entry name" value="SPLICING FACTOR ESS-2 HOMOLOG"/>
    <property type="match status" value="1"/>
</dbReference>
<comment type="similarity">
    <text evidence="2">Belongs to the ESS2 family.</text>
</comment>
<proteinExistence type="inferred from homology"/>
<evidence type="ECO:0000256" key="3">
    <source>
        <dbReference type="ARBA" id="ARBA00023242"/>
    </source>
</evidence>
<evidence type="ECO:0000256" key="1">
    <source>
        <dbReference type="ARBA" id="ARBA00004123"/>
    </source>
</evidence>
<feature type="region of interest" description="Disordered" evidence="4">
    <location>
        <begin position="393"/>
        <end position="503"/>
    </location>
</feature>
<protein>
    <recommendedName>
        <fullName evidence="7">Protein DGCR14</fullName>
    </recommendedName>
</protein>
<reference evidence="5 6" key="1">
    <citation type="submission" date="2023-03" db="EMBL/GenBank/DDBJ databases">
        <title>Mating type loci evolution in Malassezia.</title>
        <authorList>
            <person name="Coelho M.A."/>
        </authorList>
    </citation>
    <scope>NUCLEOTIDE SEQUENCE [LARGE SCALE GENOMIC DNA]</scope>
    <source>
        <strain evidence="5 6">CBS 9725</strain>
    </source>
</reference>
<evidence type="ECO:0008006" key="7">
    <source>
        <dbReference type="Google" id="ProtNLM"/>
    </source>
</evidence>
<feature type="compositionally biased region" description="Polar residues" evidence="4">
    <location>
        <begin position="129"/>
        <end position="147"/>
    </location>
</feature>